<dbReference type="EMBL" id="RRCN01000002">
    <property type="protein sequence ID" value="RRJ54858.1"/>
    <property type="molecule type" value="Genomic_DNA"/>
</dbReference>
<keyword evidence="2" id="KW-1185">Reference proteome</keyword>
<gene>
    <name evidence="1" type="ORF">EHV15_35380</name>
</gene>
<name>A0A3P3TCM9_9BACL</name>
<dbReference type="Proteomes" id="UP000267017">
    <property type="component" value="Unassembled WGS sequence"/>
</dbReference>
<dbReference type="RefSeq" id="WP_128635944.1">
    <property type="nucleotide sequence ID" value="NZ_RRCN01000002.1"/>
</dbReference>
<sequence>MRKYELIRSEIVTMQNRSNVKGILSSILTLPSRPAAVFIKIDLPEYEVLRAQVFLEDLSEKLEDAFQLTIVDLIALLLKDFLHVASTTTKMEKLKDSLLEKKAQFLSKTERIEEFVEVTPAHSSLRVRDKPRRIRYFTLELTIPRKTALRLEIVLYDLEQLFKSFRMSVEELVSIVFLEFVHHLKIGKQKDMIKRFIQCFG</sequence>
<dbReference type="OrthoDB" id="2866249at2"/>
<dbReference type="AlphaFoldDB" id="A0A3P3TCM9"/>
<evidence type="ECO:0000313" key="1">
    <source>
        <dbReference type="EMBL" id="RRJ54858.1"/>
    </source>
</evidence>
<evidence type="ECO:0000313" key="2">
    <source>
        <dbReference type="Proteomes" id="UP000267017"/>
    </source>
</evidence>
<accession>A0A3P3TCM9</accession>
<organism evidence="1 2">
    <name type="scientific">Paenibacillus oralis</name>
    <dbReference type="NCBI Taxonomy" id="2490856"/>
    <lineage>
        <taxon>Bacteria</taxon>
        <taxon>Bacillati</taxon>
        <taxon>Bacillota</taxon>
        <taxon>Bacilli</taxon>
        <taxon>Bacillales</taxon>
        <taxon>Paenibacillaceae</taxon>
        <taxon>Paenibacillus</taxon>
    </lineage>
</organism>
<proteinExistence type="predicted"/>
<protein>
    <submittedName>
        <fullName evidence="1">Uncharacterized protein</fullName>
    </submittedName>
</protein>
<reference evidence="1 2" key="1">
    <citation type="submission" date="2018-11" db="EMBL/GenBank/DDBJ databases">
        <title>Genome sequencing of Paenibacillus sp. KCOM 3021 (= ChDC PVNT-B20).</title>
        <authorList>
            <person name="Kook J.-K."/>
            <person name="Park S.-N."/>
            <person name="Lim Y.K."/>
        </authorList>
    </citation>
    <scope>NUCLEOTIDE SEQUENCE [LARGE SCALE GENOMIC DNA]</scope>
    <source>
        <strain evidence="1 2">KCOM 3021</strain>
    </source>
</reference>
<comment type="caution">
    <text evidence="1">The sequence shown here is derived from an EMBL/GenBank/DDBJ whole genome shotgun (WGS) entry which is preliminary data.</text>
</comment>